<organism evidence="11 12">
    <name type="scientific">Oidiodendron maius (strain Zn)</name>
    <dbReference type="NCBI Taxonomy" id="913774"/>
    <lineage>
        <taxon>Eukaryota</taxon>
        <taxon>Fungi</taxon>
        <taxon>Dikarya</taxon>
        <taxon>Ascomycota</taxon>
        <taxon>Pezizomycotina</taxon>
        <taxon>Leotiomycetes</taxon>
        <taxon>Leotiomycetes incertae sedis</taxon>
        <taxon>Myxotrichaceae</taxon>
        <taxon>Oidiodendron</taxon>
    </lineage>
</organism>
<comment type="similarity">
    <text evidence="3">Belongs to the flavoprotein pyridine nucleotide cytochrome reductase family.</text>
</comment>
<comment type="subcellular location">
    <subcellularLocation>
        <location evidence="2">Membrane</location>
    </subcellularLocation>
</comment>
<keyword evidence="12" id="KW-1185">Reference proteome</keyword>
<dbReference type="EMBL" id="KN832875">
    <property type="protein sequence ID" value="KIN01699.1"/>
    <property type="molecule type" value="Genomic_DNA"/>
</dbReference>
<keyword evidence="4 8" id="KW-0285">Flavoprotein</keyword>
<dbReference type="Pfam" id="PF00175">
    <property type="entry name" value="NAD_binding_1"/>
    <property type="match status" value="1"/>
</dbReference>
<accession>A0A0C3CRS7</accession>
<evidence type="ECO:0000259" key="9">
    <source>
        <dbReference type="Pfam" id="PF00175"/>
    </source>
</evidence>
<dbReference type="PANTHER" id="PTHR19370">
    <property type="entry name" value="NADH-CYTOCHROME B5 REDUCTASE"/>
    <property type="match status" value="1"/>
</dbReference>
<evidence type="ECO:0000256" key="4">
    <source>
        <dbReference type="ARBA" id="ARBA00022630"/>
    </source>
</evidence>
<feature type="binding site" evidence="8">
    <location>
        <position position="37"/>
    </location>
    <ligand>
        <name>FAD</name>
        <dbReference type="ChEBI" id="CHEBI:57692"/>
    </ligand>
</feature>
<feature type="domain" description="Oxidoreductase FAD/NAD(P)-binding" evidence="9">
    <location>
        <begin position="97"/>
        <end position="138"/>
    </location>
</feature>
<keyword evidence="5 8" id="KW-0274">FAD</keyword>
<dbReference type="STRING" id="913774.A0A0C3CRS7"/>
<evidence type="ECO:0000256" key="2">
    <source>
        <dbReference type="ARBA" id="ARBA00004370"/>
    </source>
</evidence>
<dbReference type="InParanoid" id="A0A0C3CRS7"/>
<dbReference type="PANTHER" id="PTHR19370:SF189">
    <property type="entry name" value="CYTOCHROME C MITOCHONDRIAL IMPORT FACTOR CYC2"/>
    <property type="match status" value="1"/>
</dbReference>
<dbReference type="GO" id="GO:0016491">
    <property type="term" value="F:oxidoreductase activity"/>
    <property type="evidence" value="ECO:0007669"/>
    <property type="project" value="UniProtKB-KW"/>
</dbReference>
<keyword evidence="7" id="KW-0472">Membrane</keyword>
<dbReference type="Gene3D" id="3.40.50.80">
    <property type="entry name" value="Nucleotide-binding domain of ferredoxin-NADP reductase (FNR) module"/>
    <property type="match status" value="1"/>
</dbReference>
<dbReference type="PRINTS" id="PR00406">
    <property type="entry name" value="CYTB5RDTASE"/>
</dbReference>
<proteinExistence type="inferred from homology"/>
<dbReference type="OrthoDB" id="432685at2759"/>
<evidence type="ECO:0000256" key="5">
    <source>
        <dbReference type="ARBA" id="ARBA00022827"/>
    </source>
</evidence>
<keyword evidence="6" id="KW-0560">Oxidoreductase</keyword>
<dbReference type="InterPro" id="IPR039261">
    <property type="entry name" value="FNR_nucleotide-bd"/>
</dbReference>
<evidence type="ECO:0000259" key="10">
    <source>
        <dbReference type="Pfam" id="PF00970"/>
    </source>
</evidence>
<evidence type="ECO:0000256" key="7">
    <source>
        <dbReference type="ARBA" id="ARBA00023136"/>
    </source>
</evidence>
<reference evidence="12" key="2">
    <citation type="submission" date="2015-01" db="EMBL/GenBank/DDBJ databases">
        <title>Evolutionary Origins and Diversification of the Mycorrhizal Mutualists.</title>
        <authorList>
            <consortium name="DOE Joint Genome Institute"/>
            <consortium name="Mycorrhizal Genomics Consortium"/>
            <person name="Kohler A."/>
            <person name="Kuo A."/>
            <person name="Nagy L.G."/>
            <person name="Floudas D."/>
            <person name="Copeland A."/>
            <person name="Barry K.W."/>
            <person name="Cichocki N."/>
            <person name="Veneault-Fourrey C."/>
            <person name="LaButti K."/>
            <person name="Lindquist E.A."/>
            <person name="Lipzen A."/>
            <person name="Lundell T."/>
            <person name="Morin E."/>
            <person name="Murat C."/>
            <person name="Riley R."/>
            <person name="Ohm R."/>
            <person name="Sun H."/>
            <person name="Tunlid A."/>
            <person name="Henrissat B."/>
            <person name="Grigoriev I.V."/>
            <person name="Hibbett D.S."/>
            <person name="Martin F."/>
        </authorList>
    </citation>
    <scope>NUCLEOTIDE SEQUENCE [LARGE SCALE GENOMIC DNA]</scope>
    <source>
        <strain evidence="12">Zn</strain>
    </source>
</reference>
<dbReference type="HOGENOM" id="CLU_003827_6_0_1"/>
<evidence type="ECO:0000313" key="12">
    <source>
        <dbReference type="Proteomes" id="UP000054321"/>
    </source>
</evidence>
<dbReference type="AlphaFoldDB" id="A0A0C3CRS7"/>
<feature type="binding site" evidence="8">
    <location>
        <position position="55"/>
    </location>
    <ligand>
        <name>FAD</name>
        <dbReference type="ChEBI" id="CHEBI:57692"/>
    </ligand>
</feature>
<dbReference type="Proteomes" id="UP000054321">
    <property type="component" value="Unassembled WGS sequence"/>
</dbReference>
<dbReference type="InterPro" id="IPR017938">
    <property type="entry name" value="Riboflavin_synthase-like_b-brl"/>
</dbReference>
<evidence type="ECO:0000313" key="11">
    <source>
        <dbReference type="EMBL" id="KIN01699.1"/>
    </source>
</evidence>
<evidence type="ECO:0000256" key="6">
    <source>
        <dbReference type="ARBA" id="ARBA00023002"/>
    </source>
</evidence>
<dbReference type="SUPFAM" id="SSF63380">
    <property type="entry name" value="Riboflavin synthase domain-like"/>
    <property type="match status" value="1"/>
</dbReference>
<dbReference type="GO" id="GO:0016020">
    <property type="term" value="C:membrane"/>
    <property type="evidence" value="ECO:0007669"/>
    <property type="project" value="UniProtKB-SubCell"/>
</dbReference>
<feature type="domain" description="Flavoprotein pyridine nucleotide cytochrome reductase-like FAD-binding" evidence="10">
    <location>
        <begin position="26"/>
        <end position="86"/>
    </location>
</feature>
<dbReference type="Gene3D" id="2.40.30.10">
    <property type="entry name" value="Translation factors"/>
    <property type="match status" value="1"/>
</dbReference>
<dbReference type="GO" id="GO:0005739">
    <property type="term" value="C:mitochondrion"/>
    <property type="evidence" value="ECO:0007669"/>
    <property type="project" value="TreeGrafter"/>
</dbReference>
<dbReference type="Pfam" id="PF00970">
    <property type="entry name" value="FAD_binding_6"/>
    <property type="match status" value="1"/>
</dbReference>
<gene>
    <name evidence="11" type="ORF">OIDMADRAFT_40955</name>
</gene>
<feature type="binding site" evidence="8">
    <location>
        <position position="65"/>
    </location>
    <ligand>
        <name>FAD</name>
        <dbReference type="ChEBI" id="CHEBI:57692"/>
    </ligand>
</feature>
<name>A0A0C3CRS7_OIDMZ</name>
<sequence length="257" mass="28713">MGHRGFSPDIEPYADSWKQGTWSVEFKQPQLHIARSYTPLPPKLDMQSSPDLRFLIRREKNGEVSNYLANLPPNAIIEIRGPQAEVDLPTDATDIVFLAGGTGIAPAMQVAYTLLEKRTEGQKPKIHIIWANRRRADCVGGLSSSPSRTASERKSTPHLAEGVVRELQLMRTRHPEHLSVDYLVDEERTFLDQKMISASTRRAAGDMSSKLLFVSGPEGFVSFFAGPKRWEDGQEKQGELGGVLGQMGLKGWQVWKM</sequence>
<feature type="binding site" evidence="8">
    <location>
        <position position="64"/>
    </location>
    <ligand>
        <name>FAD</name>
        <dbReference type="ChEBI" id="CHEBI:57692"/>
    </ligand>
</feature>
<evidence type="ECO:0000256" key="8">
    <source>
        <dbReference type="PIRSR" id="PIRSR601834-1"/>
    </source>
</evidence>
<feature type="binding site" evidence="8">
    <location>
        <position position="35"/>
    </location>
    <ligand>
        <name>FAD</name>
        <dbReference type="ChEBI" id="CHEBI:57692"/>
    </ligand>
</feature>
<evidence type="ECO:0000256" key="3">
    <source>
        <dbReference type="ARBA" id="ARBA00006105"/>
    </source>
</evidence>
<dbReference type="InterPro" id="IPR008333">
    <property type="entry name" value="Cbr1-like_FAD-bd_dom"/>
</dbReference>
<evidence type="ECO:0008006" key="13">
    <source>
        <dbReference type="Google" id="ProtNLM"/>
    </source>
</evidence>
<dbReference type="InterPro" id="IPR001433">
    <property type="entry name" value="OxRdtase_FAD/NAD-bd"/>
</dbReference>
<dbReference type="SUPFAM" id="SSF52343">
    <property type="entry name" value="Ferredoxin reductase-like, C-terminal NADP-linked domain"/>
    <property type="match status" value="1"/>
</dbReference>
<reference evidence="11 12" key="1">
    <citation type="submission" date="2014-04" db="EMBL/GenBank/DDBJ databases">
        <authorList>
            <consortium name="DOE Joint Genome Institute"/>
            <person name="Kuo A."/>
            <person name="Martino E."/>
            <person name="Perotto S."/>
            <person name="Kohler A."/>
            <person name="Nagy L.G."/>
            <person name="Floudas D."/>
            <person name="Copeland A."/>
            <person name="Barry K.W."/>
            <person name="Cichocki N."/>
            <person name="Veneault-Fourrey C."/>
            <person name="LaButti K."/>
            <person name="Lindquist E.A."/>
            <person name="Lipzen A."/>
            <person name="Lundell T."/>
            <person name="Morin E."/>
            <person name="Murat C."/>
            <person name="Sun H."/>
            <person name="Tunlid A."/>
            <person name="Henrissat B."/>
            <person name="Grigoriev I.V."/>
            <person name="Hibbett D.S."/>
            <person name="Martin F."/>
            <person name="Nordberg H.P."/>
            <person name="Cantor M.N."/>
            <person name="Hua S.X."/>
        </authorList>
    </citation>
    <scope>NUCLEOTIDE SEQUENCE [LARGE SCALE GENOMIC DNA]</scope>
    <source>
        <strain evidence="11 12">Zn</strain>
    </source>
</reference>
<comment type="cofactor">
    <cofactor evidence="1 8">
        <name>FAD</name>
        <dbReference type="ChEBI" id="CHEBI:57692"/>
    </cofactor>
</comment>
<dbReference type="CDD" id="cd06183">
    <property type="entry name" value="cyt_b5_reduct_like"/>
    <property type="match status" value="1"/>
</dbReference>
<protein>
    <recommendedName>
        <fullName evidence="13">FAD-binding FR-type domain-containing protein</fullName>
    </recommendedName>
</protein>
<dbReference type="InterPro" id="IPR001834">
    <property type="entry name" value="CBR-like"/>
</dbReference>
<evidence type="ECO:0000256" key="1">
    <source>
        <dbReference type="ARBA" id="ARBA00001974"/>
    </source>
</evidence>